<dbReference type="SUPFAM" id="SSF51445">
    <property type="entry name" value="(Trans)glycosidases"/>
    <property type="match status" value="1"/>
</dbReference>
<dbReference type="InterPro" id="IPR036573">
    <property type="entry name" value="CBM_sf_5/12"/>
</dbReference>
<organism evidence="4 5">
    <name type="scientific">Natrarchaeobius chitinivorans</name>
    <dbReference type="NCBI Taxonomy" id="1679083"/>
    <lineage>
        <taxon>Archaea</taxon>
        <taxon>Methanobacteriati</taxon>
        <taxon>Methanobacteriota</taxon>
        <taxon>Stenosarchaea group</taxon>
        <taxon>Halobacteria</taxon>
        <taxon>Halobacteriales</taxon>
        <taxon>Natrialbaceae</taxon>
        <taxon>Natrarchaeobius</taxon>
    </lineage>
</organism>
<feature type="region of interest" description="Disordered" evidence="2">
    <location>
        <begin position="319"/>
        <end position="353"/>
    </location>
</feature>
<feature type="domain" description="PKD" evidence="3">
    <location>
        <begin position="351"/>
        <end position="439"/>
    </location>
</feature>
<gene>
    <name evidence="4" type="ORF">EA473_14585</name>
</gene>
<dbReference type="InterPro" id="IPR013783">
    <property type="entry name" value="Ig-like_fold"/>
</dbReference>
<proteinExistence type="predicted"/>
<dbReference type="Pfam" id="PF18911">
    <property type="entry name" value="PKD_4"/>
    <property type="match status" value="2"/>
</dbReference>
<feature type="domain" description="PKD" evidence="3">
    <location>
        <begin position="440"/>
        <end position="523"/>
    </location>
</feature>
<dbReference type="GO" id="GO:0016020">
    <property type="term" value="C:membrane"/>
    <property type="evidence" value="ECO:0007669"/>
    <property type="project" value="TreeGrafter"/>
</dbReference>
<dbReference type="GO" id="GO:0030246">
    <property type="term" value="F:carbohydrate binding"/>
    <property type="evidence" value="ECO:0007669"/>
    <property type="project" value="InterPro"/>
</dbReference>
<dbReference type="Proteomes" id="UP000282323">
    <property type="component" value="Unassembled WGS sequence"/>
</dbReference>
<feature type="region of interest" description="Disordered" evidence="2">
    <location>
        <begin position="561"/>
        <end position="637"/>
    </location>
</feature>
<dbReference type="InterPro" id="IPR022409">
    <property type="entry name" value="PKD/Chitinase_dom"/>
</dbReference>
<sequence>MRQTRRDILMRASLASVGTLGVAATSSVTATEGETSATDVDPDYSVFNDRGLWDWVPYTIITDGETVMDGYDGRWELFFDKADAHSIGTFYPHYSDPTADEPLEEPVRAAPDEDVERFLRACHDQNIQVEPLIGGGVAGWVASEAWPQAESILEWNSNHPPEERFDGIHINVENGDRYDVKPEILDRLDDAPDDLIVSMSQDPLWARNTDNDRVREVMEHRNLDYYCTMVYDLDMDHFWPNLGRVTQPYDTPFALGQGINEHGHPNRNWGDADALYGWVEENWIEEGPPTDYQYIDEGTGQKYLGLSIHSFWGLIDAPEVGDETNIGEPSREYRTDPAPGSGPDPDPDPDPVAVITASDDAVAPEETVTLDGGDSSAPEGEIVAYEWDLDDGSEASGETVEHAYDDEGEYVVELTVTDDRGETDATATTIAVEEPDEDEPVAAFDVDPTEPVAGEEVTFDATDSHAPAGEIVEYLWDYDLQPGLEERGETFTHVYESAGGYDVRLVVVDDEGREGETIRTVTVAEDDESDPDYPEWEPDAVYQGGDRVVHDGTIWEARWWTQGQEPARDAGPWEPVRDVDDDPDPDPDPDPDYPAWDSDSTYTGGDRVTHDGTAWEAQWWTQGDEPGTTQWGPWEEV</sequence>
<evidence type="ECO:0000313" key="5">
    <source>
        <dbReference type="Proteomes" id="UP000282323"/>
    </source>
</evidence>
<dbReference type="SMART" id="SM00089">
    <property type="entry name" value="PKD"/>
    <property type="match status" value="2"/>
</dbReference>
<dbReference type="SUPFAM" id="SSF51055">
    <property type="entry name" value="Carbohydrate binding domain"/>
    <property type="match status" value="2"/>
</dbReference>
<dbReference type="PANTHER" id="PTHR46182:SF2">
    <property type="entry name" value="FI19480P1"/>
    <property type="match status" value="1"/>
</dbReference>
<accession>A0A3N6PAT8</accession>
<dbReference type="Pfam" id="PF02839">
    <property type="entry name" value="CBM_5_12"/>
    <property type="match status" value="2"/>
</dbReference>
<evidence type="ECO:0000256" key="2">
    <source>
        <dbReference type="SAM" id="MobiDB-lite"/>
    </source>
</evidence>
<feature type="compositionally biased region" description="Acidic residues" evidence="2">
    <location>
        <begin position="579"/>
        <end position="591"/>
    </location>
</feature>
<dbReference type="PROSITE" id="PS50093">
    <property type="entry name" value="PKD"/>
    <property type="match status" value="2"/>
</dbReference>
<comment type="caution">
    <text evidence="4">The sequence shown here is derived from an EMBL/GenBank/DDBJ whole genome shotgun (WGS) entry which is preliminary data.</text>
</comment>
<dbReference type="EMBL" id="REGA01000013">
    <property type="protein sequence ID" value="RQG93555.1"/>
    <property type="molecule type" value="Genomic_DNA"/>
</dbReference>
<name>A0A3N6PAT8_NATCH</name>
<dbReference type="GO" id="GO:0004553">
    <property type="term" value="F:hydrolase activity, hydrolyzing O-glycosyl compounds"/>
    <property type="evidence" value="ECO:0007669"/>
    <property type="project" value="InterPro"/>
</dbReference>
<dbReference type="InterPro" id="IPR035986">
    <property type="entry name" value="PKD_dom_sf"/>
</dbReference>
<evidence type="ECO:0000259" key="3">
    <source>
        <dbReference type="PROSITE" id="PS50093"/>
    </source>
</evidence>
<dbReference type="SMART" id="SM00495">
    <property type="entry name" value="ChtBD3"/>
    <property type="match status" value="2"/>
</dbReference>
<dbReference type="CDD" id="cd00146">
    <property type="entry name" value="PKD"/>
    <property type="match status" value="2"/>
</dbReference>
<evidence type="ECO:0000256" key="1">
    <source>
        <dbReference type="ARBA" id="ARBA00022801"/>
    </source>
</evidence>
<dbReference type="RefSeq" id="WP_124196333.1">
    <property type="nucleotide sequence ID" value="NZ_REGA01000013.1"/>
</dbReference>
<dbReference type="AlphaFoldDB" id="A0A3N6PAT8"/>
<dbReference type="GO" id="GO:0005576">
    <property type="term" value="C:extracellular region"/>
    <property type="evidence" value="ECO:0007669"/>
    <property type="project" value="InterPro"/>
</dbReference>
<dbReference type="GO" id="GO:0005975">
    <property type="term" value="P:carbohydrate metabolic process"/>
    <property type="evidence" value="ECO:0007669"/>
    <property type="project" value="InterPro"/>
</dbReference>
<keyword evidence="1" id="KW-0378">Hydrolase</keyword>
<dbReference type="InterPro" id="IPR017853">
    <property type="entry name" value="GH"/>
</dbReference>
<dbReference type="OrthoDB" id="269633at2157"/>
<dbReference type="InterPro" id="IPR003610">
    <property type="entry name" value="CBM5/12"/>
</dbReference>
<dbReference type="Gene3D" id="2.10.10.20">
    <property type="entry name" value="Carbohydrate-binding module superfamily 5/12"/>
    <property type="match status" value="2"/>
</dbReference>
<dbReference type="PANTHER" id="PTHR46182">
    <property type="entry name" value="FI19480P1"/>
    <property type="match status" value="1"/>
</dbReference>
<keyword evidence="5" id="KW-1185">Reference proteome</keyword>
<dbReference type="GO" id="GO:0031410">
    <property type="term" value="C:cytoplasmic vesicle"/>
    <property type="evidence" value="ECO:0007669"/>
    <property type="project" value="TreeGrafter"/>
</dbReference>
<dbReference type="InterPro" id="IPR000601">
    <property type="entry name" value="PKD_dom"/>
</dbReference>
<dbReference type="CDD" id="cd12215">
    <property type="entry name" value="ChiC_BD"/>
    <property type="match status" value="2"/>
</dbReference>
<reference evidence="4 5" key="1">
    <citation type="submission" date="2018-10" db="EMBL/GenBank/DDBJ databases">
        <title>Natrarchaeobius chitinivorans gen. nov., sp. nov., and Natrarchaeobius haloalkaliphilus sp. nov., alkaliphilic, chitin-utilizing haloarchaea from hypersaline alkaline lakes.</title>
        <authorList>
            <person name="Sorokin D.Y."/>
            <person name="Elcheninov A.G."/>
            <person name="Kostrikina N.A."/>
            <person name="Bale N.J."/>
            <person name="Sinninghe Damste J.S."/>
            <person name="Khijniak T.V."/>
            <person name="Kublanov I.V."/>
            <person name="Toshchakov S.V."/>
        </authorList>
    </citation>
    <scope>NUCLEOTIDE SEQUENCE [LARGE SCALE GENOMIC DNA]</scope>
    <source>
        <strain evidence="4 5">AArcht4T</strain>
    </source>
</reference>
<dbReference type="SUPFAM" id="SSF49299">
    <property type="entry name" value="PKD domain"/>
    <property type="match status" value="2"/>
</dbReference>
<dbReference type="InterPro" id="IPR029865">
    <property type="entry name" value="KIAA0319-like"/>
</dbReference>
<dbReference type="Gene3D" id="2.60.40.10">
    <property type="entry name" value="Immunoglobulins"/>
    <property type="match status" value="2"/>
</dbReference>
<evidence type="ECO:0000313" key="4">
    <source>
        <dbReference type="EMBL" id="RQG93555.1"/>
    </source>
</evidence>
<protein>
    <submittedName>
        <fullName evidence="4">PKD domain-containing protein</fullName>
    </submittedName>
</protein>